<sequence length="290" mass="34647">MPFRVLYIFSDFSRFILYTVGRYRVKVVRKNLRLAFPDKPEKELRVLEKKFYHHFFDTLLEMMKSMTISQEEIHKRYVFTNLEVLKKYEDENQSIMLVLGHYANWEWVMCLGDFVKHEGFGIYTPLANKKIDGLIRKIRKRNNAELISRYHAVRVMLKHRSEKKLALYGLISDQSPQMRHAHHWAKFLGVTVPVYAGAEIMAKKFDAAVVFMEVEKVKRGYYNATFKVISDVPKEVPNYQITDTFNQLLEAEIRKQPEYYLWTHNRFKHKDKVPAEYQYLNSEDTKEVTK</sequence>
<keyword evidence="5" id="KW-0472">Membrane</keyword>
<dbReference type="Pfam" id="PF03279">
    <property type="entry name" value="Lip_A_acyltrans"/>
    <property type="match status" value="1"/>
</dbReference>
<comment type="caution">
    <text evidence="7">The sequence shown here is derived from an EMBL/GenBank/DDBJ whole genome shotgun (WGS) entry which is preliminary data.</text>
</comment>
<accession>A0ABQ5ML90</accession>
<organism evidence="7 8">
    <name type="scientific">Neptunitalea lumnitzerae</name>
    <dbReference type="NCBI Taxonomy" id="2965509"/>
    <lineage>
        <taxon>Bacteria</taxon>
        <taxon>Pseudomonadati</taxon>
        <taxon>Bacteroidota</taxon>
        <taxon>Flavobacteriia</taxon>
        <taxon>Flavobacteriales</taxon>
        <taxon>Flavobacteriaceae</taxon>
        <taxon>Neptunitalea</taxon>
    </lineage>
</organism>
<keyword evidence="3" id="KW-0997">Cell inner membrane</keyword>
<dbReference type="CDD" id="cd07984">
    <property type="entry name" value="LPLAT_LABLAT-like"/>
    <property type="match status" value="1"/>
</dbReference>
<evidence type="ECO:0000256" key="1">
    <source>
        <dbReference type="ARBA" id="ARBA00004533"/>
    </source>
</evidence>
<evidence type="ECO:0000256" key="2">
    <source>
        <dbReference type="ARBA" id="ARBA00022475"/>
    </source>
</evidence>
<evidence type="ECO:0000313" key="8">
    <source>
        <dbReference type="Proteomes" id="UP001143543"/>
    </source>
</evidence>
<evidence type="ECO:0000256" key="4">
    <source>
        <dbReference type="ARBA" id="ARBA00022679"/>
    </source>
</evidence>
<dbReference type="EMBL" id="BRVO01000003">
    <property type="protein sequence ID" value="GLB50162.1"/>
    <property type="molecule type" value="Genomic_DNA"/>
</dbReference>
<keyword evidence="8" id="KW-1185">Reference proteome</keyword>
<comment type="subcellular location">
    <subcellularLocation>
        <location evidence="1">Cell inner membrane</location>
    </subcellularLocation>
</comment>
<dbReference type="InterPro" id="IPR004960">
    <property type="entry name" value="LipA_acyltrans"/>
</dbReference>
<gene>
    <name evidence="7" type="ORF">Y10_25300</name>
</gene>
<proteinExistence type="predicted"/>
<reference evidence="7" key="1">
    <citation type="submission" date="2022-07" db="EMBL/GenBank/DDBJ databases">
        <title>Taxonomy of Novel Oxalotrophic and Methylotrophic Bacteria.</title>
        <authorList>
            <person name="Sahin N."/>
            <person name="Tani A."/>
        </authorList>
    </citation>
    <scope>NUCLEOTIDE SEQUENCE</scope>
    <source>
        <strain evidence="7">Y10</strain>
    </source>
</reference>
<keyword evidence="4" id="KW-0808">Transferase</keyword>
<name>A0ABQ5ML90_9FLAO</name>
<dbReference type="Proteomes" id="UP001143543">
    <property type="component" value="Unassembled WGS sequence"/>
</dbReference>
<keyword evidence="2" id="KW-1003">Cell membrane</keyword>
<dbReference type="PANTHER" id="PTHR30606">
    <property type="entry name" value="LIPID A BIOSYNTHESIS LAUROYL ACYLTRANSFERASE"/>
    <property type="match status" value="1"/>
</dbReference>
<evidence type="ECO:0000256" key="6">
    <source>
        <dbReference type="ARBA" id="ARBA00023315"/>
    </source>
</evidence>
<evidence type="ECO:0000256" key="3">
    <source>
        <dbReference type="ARBA" id="ARBA00022519"/>
    </source>
</evidence>
<evidence type="ECO:0000256" key="5">
    <source>
        <dbReference type="ARBA" id="ARBA00023136"/>
    </source>
</evidence>
<evidence type="ECO:0000313" key="7">
    <source>
        <dbReference type="EMBL" id="GLB50162.1"/>
    </source>
</evidence>
<dbReference type="PANTHER" id="PTHR30606:SF10">
    <property type="entry name" value="PHOSPHATIDYLINOSITOL MANNOSIDE ACYLTRANSFERASE"/>
    <property type="match status" value="1"/>
</dbReference>
<protein>
    <submittedName>
        <fullName evidence="7">Lipid A biosynthesis protein</fullName>
    </submittedName>
</protein>
<keyword evidence="6" id="KW-0012">Acyltransferase</keyword>